<evidence type="ECO:0000256" key="2">
    <source>
        <dbReference type="ARBA" id="ARBA00022832"/>
    </source>
</evidence>
<feature type="region of interest" description="Disordered" evidence="5">
    <location>
        <begin position="1"/>
        <end position="30"/>
    </location>
</feature>
<evidence type="ECO:0000259" key="6">
    <source>
        <dbReference type="Pfam" id="PF00501"/>
    </source>
</evidence>
<keyword evidence="3" id="KW-0443">Lipid metabolism</keyword>
<comment type="caution">
    <text evidence="7">The sequence shown here is derived from an EMBL/GenBank/DDBJ whole genome shotgun (WGS) entry which is preliminary data.</text>
</comment>
<dbReference type="PANTHER" id="PTHR43272">
    <property type="entry name" value="LONG-CHAIN-FATTY-ACID--COA LIGASE"/>
    <property type="match status" value="1"/>
</dbReference>
<accession>A0A9D3RYW6</accession>
<dbReference type="GO" id="GO:0016020">
    <property type="term" value="C:membrane"/>
    <property type="evidence" value="ECO:0007669"/>
    <property type="project" value="TreeGrafter"/>
</dbReference>
<dbReference type="InterPro" id="IPR020845">
    <property type="entry name" value="AMP-binding_CS"/>
</dbReference>
<name>A0A9D3RYW6_ANGAN</name>
<evidence type="ECO:0000313" key="7">
    <source>
        <dbReference type="EMBL" id="KAG5848323.1"/>
    </source>
</evidence>
<dbReference type="PANTHER" id="PTHR43272:SF28">
    <property type="entry name" value="LONG-CHAIN-FATTY-ACID--COA LIGASE 1"/>
    <property type="match status" value="1"/>
</dbReference>
<keyword evidence="8" id="KW-1185">Reference proteome</keyword>
<proteinExistence type="predicted"/>
<evidence type="ECO:0000256" key="1">
    <source>
        <dbReference type="ARBA" id="ARBA00022598"/>
    </source>
</evidence>
<dbReference type="Gene3D" id="3.40.50.12780">
    <property type="entry name" value="N-terminal domain of ligase-like"/>
    <property type="match status" value="1"/>
</dbReference>
<dbReference type="SUPFAM" id="SSF56801">
    <property type="entry name" value="Acetyl-CoA synthetase-like"/>
    <property type="match status" value="1"/>
</dbReference>
<evidence type="ECO:0000256" key="4">
    <source>
        <dbReference type="ARBA" id="ARBA00026121"/>
    </source>
</evidence>
<dbReference type="GO" id="GO:0005783">
    <property type="term" value="C:endoplasmic reticulum"/>
    <property type="evidence" value="ECO:0007669"/>
    <property type="project" value="TreeGrafter"/>
</dbReference>
<keyword evidence="1" id="KW-0436">Ligase</keyword>
<dbReference type="PROSITE" id="PS00455">
    <property type="entry name" value="AMP_BINDING"/>
    <property type="match status" value="1"/>
</dbReference>
<dbReference type="EC" id="6.2.1.3" evidence="4"/>
<gene>
    <name evidence="7" type="ORF">ANANG_G00097270</name>
</gene>
<evidence type="ECO:0000313" key="8">
    <source>
        <dbReference type="Proteomes" id="UP001044222"/>
    </source>
</evidence>
<dbReference type="Proteomes" id="UP001044222">
    <property type="component" value="Unassembled WGS sequence"/>
</dbReference>
<dbReference type="InterPro" id="IPR000873">
    <property type="entry name" value="AMP-dep_synth/lig_dom"/>
</dbReference>
<dbReference type="AlphaFoldDB" id="A0A9D3RYW6"/>
<sequence>MRSDAPALEPGSPRCGYAGRAERSLRRSGVTRSCWSRVVRGATGSVATTEQGPVADREPKPPAMQAQDLLRQLRMPEMGDMRQIVRSLPANTLMGMGAFAAITTYWYATRPRALKPPCDLSLQSVEIEGGEYARKSVLMEGDKPMTHFYDDAQTMYEVFLRGVQMSNNGPCLGSRKPNQPYEWLSYQEVADKAEYLGSALLHRGHSQDSDKFIGVFAQNRPEWTVAELACYTYSLVCVPLYDTLGTEAINYIIDKAAIATVVCDVADKAKLILDCVSGRKHSIRILILMEPFDADLVAKGKKCGIEIISMKEMEAIGRANHRKPAPPSPDDLAIICFTSGTTGNPKGAMLTHRNVVANCAAFIKITEGRLCPSPDDVLISFLPLAHMFERVVEVRGRVTPTVLVCVFRRCTVR</sequence>
<evidence type="ECO:0000256" key="3">
    <source>
        <dbReference type="ARBA" id="ARBA00023098"/>
    </source>
</evidence>
<dbReference type="GO" id="GO:0004467">
    <property type="term" value="F:long-chain fatty acid-CoA ligase activity"/>
    <property type="evidence" value="ECO:0007669"/>
    <property type="project" value="UniProtKB-EC"/>
</dbReference>
<protein>
    <recommendedName>
        <fullName evidence="4">long-chain-fatty-acid--CoA ligase</fullName>
        <ecNumber evidence="4">6.2.1.3</ecNumber>
    </recommendedName>
</protein>
<dbReference type="EMBL" id="JAFIRN010000005">
    <property type="protein sequence ID" value="KAG5848323.1"/>
    <property type="molecule type" value="Genomic_DNA"/>
</dbReference>
<dbReference type="Pfam" id="PF00501">
    <property type="entry name" value="AMP-binding"/>
    <property type="match status" value="1"/>
</dbReference>
<evidence type="ECO:0000256" key="5">
    <source>
        <dbReference type="SAM" id="MobiDB-lite"/>
    </source>
</evidence>
<dbReference type="InterPro" id="IPR042099">
    <property type="entry name" value="ANL_N_sf"/>
</dbReference>
<keyword evidence="2" id="KW-0276">Fatty acid metabolism</keyword>
<feature type="domain" description="AMP-dependent synthetase/ligase" evidence="6">
    <location>
        <begin position="180"/>
        <end position="393"/>
    </location>
</feature>
<organism evidence="7 8">
    <name type="scientific">Anguilla anguilla</name>
    <name type="common">European freshwater eel</name>
    <name type="synonym">Muraena anguilla</name>
    <dbReference type="NCBI Taxonomy" id="7936"/>
    <lineage>
        <taxon>Eukaryota</taxon>
        <taxon>Metazoa</taxon>
        <taxon>Chordata</taxon>
        <taxon>Craniata</taxon>
        <taxon>Vertebrata</taxon>
        <taxon>Euteleostomi</taxon>
        <taxon>Actinopterygii</taxon>
        <taxon>Neopterygii</taxon>
        <taxon>Teleostei</taxon>
        <taxon>Anguilliformes</taxon>
        <taxon>Anguillidae</taxon>
        <taxon>Anguilla</taxon>
    </lineage>
</organism>
<reference evidence="7" key="1">
    <citation type="submission" date="2021-01" db="EMBL/GenBank/DDBJ databases">
        <title>A chromosome-scale assembly of European eel, Anguilla anguilla.</title>
        <authorList>
            <person name="Henkel C."/>
            <person name="Jong-Raadsen S.A."/>
            <person name="Dufour S."/>
            <person name="Weltzien F.-A."/>
            <person name="Palstra A.P."/>
            <person name="Pelster B."/>
            <person name="Spaink H.P."/>
            <person name="Van Den Thillart G.E."/>
            <person name="Jansen H."/>
            <person name="Zahm M."/>
            <person name="Klopp C."/>
            <person name="Cedric C."/>
            <person name="Louis A."/>
            <person name="Berthelot C."/>
            <person name="Parey E."/>
            <person name="Roest Crollius H."/>
            <person name="Montfort J."/>
            <person name="Robinson-Rechavi M."/>
            <person name="Bucao C."/>
            <person name="Bouchez O."/>
            <person name="Gislard M."/>
            <person name="Lluch J."/>
            <person name="Milhes M."/>
            <person name="Lampietro C."/>
            <person name="Lopez Roques C."/>
            <person name="Donnadieu C."/>
            <person name="Braasch I."/>
            <person name="Desvignes T."/>
            <person name="Postlethwait J."/>
            <person name="Bobe J."/>
            <person name="Guiguen Y."/>
            <person name="Dirks R."/>
        </authorList>
    </citation>
    <scope>NUCLEOTIDE SEQUENCE</scope>
    <source>
        <strain evidence="7">Tag_6206</strain>
        <tissue evidence="7">Liver</tissue>
    </source>
</reference>